<organism evidence="2 3">
    <name type="scientific">Neolewinella marina</name>
    <dbReference type="NCBI Taxonomy" id="438751"/>
    <lineage>
        <taxon>Bacteria</taxon>
        <taxon>Pseudomonadati</taxon>
        <taxon>Bacteroidota</taxon>
        <taxon>Saprospiria</taxon>
        <taxon>Saprospirales</taxon>
        <taxon>Lewinellaceae</taxon>
        <taxon>Neolewinella</taxon>
    </lineage>
</organism>
<dbReference type="EMBL" id="PDLO01000007">
    <property type="protein sequence ID" value="PHK97670.1"/>
    <property type="molecule type" value="Genomic_DNA"/>
</dbReference>
<name>A0A2G0CCJ1_9BACT</name>
<gene>
    <name evidence="2" type="ORF">CGL56_14665</name>
</gene>
<keyword evidence="3" id="KW-1185">Reference proteome</keyword>
<dbReference type="Proteomes" id="UP000226437">
    <property type="component" value="Unassembled WGS sequence"/>
</dbReference>
<evidence type="ECO:0008006" key="4">
    <source>
        <dbReference type="Google" id="ProtNLM"/>
    </source>
</evidence>
<dbReference type="InterPro" id="IPR011990">
    <property type="entry name" value="TPR-like_helical_dom_sf"/>
</dbReference>
<evidence type="ECO:0000256" key="1">
    <source>
        <dbReference type="SAM" id="SignalP"/>
    </source>
</evidence>
<protein>
    <recommendedName>
        <fullName evidence="4">SusD/RagB family nutrient-binding outer membrane lipoprotein</fullName>
    </recommendedName>
</protein>
<dbReference type="SUPFAM" id="SSF48452">
    <property type="entry name" value="TPR-like"/>
    <property type="match status" value="1"/>
</dbReference>
<dbReference type="PROSITE" id="PS51257">
    <property type="entry name" value="PROKAR_LIPOPROTEIN"/>
    <property type="match status" value="1"/>
</dbReference>
<dbReference type="InterPro" id="IPR024302">
    <property type="entry name" value="SusD-like"/>
</dbReference>
<sequence>MNLLKKCLLVVSVLSVAACADLDELLVNPNGVAPDQADASSLYNNIQLAFNDIQNDPYFFAAGLARMDAETGGFTYTATHQPTEFDGMWGDFYAEFLPDADAFIALAEPLGQNAAVASVKIMKAYGYMQFADLFGDVPLTEAGQGNAETPITNPSRTPGAEVYAAANAMLDEAIAQLEGADDFTVAFDNFYGGKAADWQALARTLKLRNAVTTRLVGGGSAVQGIVDAGDIIDQNNENFEWHYGANRNNPNNRHPFYNDSYEENDGVYQSNWYMWLMAESKGFIDPRTRYYFFRQDKNIFPSAVQSDPNAFDCIFTAVPNPDVIPPWYEAVSEDMPYCLGSYDLGYFGRDHLNGSGIPPDGQYRTVFGLYPAGGRYDDGQTNEVVQNAGTDGALGAGIEPIWQASFTHFILAEAALTGNYDADAGELLEKAMKLSFDRVTSFESLVDGSEVIATVPVTVTIADTYADDESVEEYIDFVMDEYESADDTGKLAIVAREYLIALYGNGLEAYNLYRRTCLPMDVQPAIDPNPGSFIRSALYPSVHINRNLNATQKGSFTEPVFWDTNDASCNY</sequence>
<dbReference type="Pfam" id="PF12771">
    <property type="entry name" value="SusD-like_2"/>
    <property type="match status" value="1"/>
</dbReference>
<dbReference type="Gene3D" id="1.25.40.390">
    <property type="match status" value="2"/>
</dbReference>
<dbReference type="OrthoDB" id="725917at2"/>
<accession>A0A2G0CCJ1</accession>
<evidence type="ECO:0000313" key="2">
    <source>
        <dbReference type="EMBL" id="PHK97670.1"/>
    </source>
</evidence>
<dbReference type="Pfam" id="PF12741">
    <property type="entry name" value="SusD-like"/>
    <property type="match status" value="1"/>
</dbReference>
<proteinExistence type="predicted"/>
<feature type="chain" id="PRO_5013961563" description="SusD/RagB family nutrient-binding outer membrane lipoprotein" evidence="1">
    <location>
        <begin position="21"/>
        <end position="571"/>
    </location>
</feature>
<feature type="signal peptide" evidence="1">
    <location>
        <begin position="1"/>
        <end position="20"/>
    </location>
</feature>
<dbReference type="InterPro" id="IPR041662">
    <property type="entry name" value="SusD-like_2"/>
</dbReference>
<evidence type="ECO:0000313" key="3">
    <source>
        <dbReference type="Proteomes" id="UP000226437"/>
    </source>
</evidence>
<reference evidence="2 3" key="1">
    <citation type="submission" date="2017-10" db="EMBL/GenBank/DDBJ databases">
        <title>The draft genome sequence of Lewinella marina KCTC 32374.</title>
        <authorList>
            <person name="Wang K."/>
        </authorList>
    </citation>
    <scope>NUCLEOTIDE SEQUENCE [LARGE SCALE GENOMIC DNA]</scope>
    <source>
        <strain evidence="2 3">MKG-38</strain>
    </source>
</reference>
<comment type="caution">
    <text evidence="2">The sequence shown here is derived from an EMBL/GenBank/DDBJ whole genome shotgun (WGS) entry which is preliminary data.</text>
</comment>
<keyword evidence="1" id="KW-0732">Signal</keyword>
<dbReference type="AlphaFoldDB" id="A0A2G0CCJ1"/>